<protein>
    <recommendedName>
        <fullName evidence="2">TECR-like N-terminal domain-containing protein</fullName>
    </recommendedName>
</protein>
<name>A0A663DXF5_AQUCH</name>
<feature type="domain" description="TECR-like N-terminal" evidence="2">
    <location>
        <begin position="4"/>
        <end position="54"/>
    </location>
</feature>
<dbReference type="AlphaFoldDB" id="A0A663DXF5"/>
<feature type="compositionally biased region" description="Gly residues" evidence="1">
    <location>
        <begin position="107"/>
        <end position="136"/>
    </location>
</feature>
<accession>A0A663DXF5</accession>
<proteinExistence type="predicted"/>
<evidence type="ECO:0000313" key="4">
    <source>
        <dbReference type="Proteomes" id="UP000472275"/>
    </source>
</evidence>
<evidence type="ECO:0000259" key="2">
    <source>
        <dbReference type="Pfam" id="PF21696"/>
    </source>
</evidence>
<evidence type="ECO:0000256" key="1">
    <source>
        <dbReference type="SAM" id="MobiDB-lite"/>
    </source>
</evidence>
<sequence length="136" mass="14421">PRHSVEILDARTREKLCFLDKVEPHATIAEIKSLFTKAHPQWYPARQSLRLDPSKCHRGGLGCPRGCPRVRGAAAHLPALLLPRPLPLRPPLRLHRQPPPRRSVSWGGRGGGQGGFGGSGETKGVAPGGAGGGPGS</sequence>
<feature type="region of interest" description="Disordered" evidence="1">
    <location>
        <begin position="86"/>
        <end position="136"/>
    </location>
</feature>
<keyword evidence="4" id="KW-1185">Reference proteome</keyword>
<dbReference type="GeneTree" id="ENSGT00940000167422"/>
<organism evidence="3 4">
    <name type="scientific">Aquila chrysaetos chrysaetos</name>
    <dbReference type="NCBI Taxonomy" id="223781"/>
    <lineage>
        <taxon>Eukaryota</taxon>
        <taxon>Metazoa</taxon>
        <taxon>Chordata</taxon>
        <taxon>Craniata</taxon>
        <taxon>Vertebrata</taxon>
        <taxon>Euteleostomi</taxon>
        <taxon>Archelosauria</taxon>
        <taxon>Archosauria</taxon>
        <taxon>Dinosauria</taxon>
        <taxon>Saurischia</taxon>
        <taxon>Theropoda</taxon>
        <taxon>Coelurosauria</taxon>
        <taxon>Aves</taxon>
        <taxon>Neognathae</taxon>
        <taxon>Neoaves</taxon>
        <taxon>Telluraves</taxon>
        <taxon>Accipitrimorphae</taxon>
        <taxon>Accipitriformes</taxon>
        <taxon>Accipitridae</taxon>
        <taxon>Accipitrinae</taxon>
        <taxon>Aquila</taxon>
    </lineage>
</organism>
<reference evidence="3" key="2">
    <citation type="submission" date="2025-09" db="UniProtKB">
        <authorList>
            <consortium name="Ensembl"/>
        </authorList>
    </citation>
    <scope>IDENTIFICATION</scope>
</reference>
<evidence type="ECO:0000313" key="3">
    <source>
        <dbReference type="Ensembl" id="ENSACCP00020004434.1"/>
    </source>
</evidence>
<dbReference type="InterPro" id="IPR049127">
    <property type="entry name" value="TECR-like_N"/>
</dbReference>
<dbReference type="Proteomes" id="UP000472275">
    <property type="component" value="Chromosome 11"/>
</dbReference>
<dbReference type="Pfam" id="PF21696">
    <property type="entry name" value="TECR_N"/>
    <property type="match status" value="1"/>
</dbReference>
<dbReference type="Gene3D" id="3.10.20.90">
    <property type="entry name" value="Phosphatidylinositol 3-kinase Catalytic Subunit, Chain A, domain 1"/>
    <property type="match status" value="1"/>
</dbReference>
<dbReference type="InParanoid" id="A0A663DXF5"/>
<dbReference type="Ensembl" id="ENSACCT00020004616.1">
    <property type="protein sequence ID" value="ENSACCP00020004434.1"/>
    <property type="gene ID" value="ENSACCG00020003044.1"/>
</dbReference>
<reference evidence="3" key="1">
    <citation type="submission" date="2025-08" db="UniProtKB">
        <authorList>
            <consortium name="Ensembl"/>
        </authorList>
    </citation>
    <scope>IDENTIFICATION</scope>
</reference>